<dbReference type="STRING" id="1678840.ATC1_11397"/>
<dbReference type="AlphaFoldDB" id="A0A0K8P9X8"/>
<evidence type="ECO:0000313" key="4">
    <source>
        <dbReference type="Proteomes" id="UP000053370"/>
    </source>
</evidence>
<dbReference type="PANTHER" id="PTHR14969:SF13">
    <property type="entry name" value="AT30094P"/>
    <property type="match status" value="1"/>
</dbReference>
<feature type="transmembrane region" description="Helical" evidence="1">
    <location>
        <begin position="150"/>
        <end position="168"/>
    </location>
</feature>
<evidence type="ECO:0000256" key="1">
    <source>
        <dbReference type="SAM" id="Phobius"/>
    </source>
</evidence>
<dbReference type="InterPro" id="IPR036938">
    <property type="entry name" value="PAP2/HPO_sf"/>
</dbReference>
<feature type="transmembrane region" description="Helical" evidence="1">
    <location>
        <begin position="122"/>
        <end position="144"/>
    </location>
</feature>
<evidence type="ECO:0000313" key="3">
    <source>
        <dbReference type="EMBL" id="GAP39462.1"/>
    </source>
</evidence>
<dbReference type="RefSeq" id="WP_062277847.1">
    <property type="nucleotide sequence ID" value="NZ_DF968179.1"/>
</dbReference>
<evidence type="ECO:0000259" key="2">
    <source>
        <dbReference type="SMART" id="SM00014"/>
    </source>
</evidence>
<feature type="transmembrane region" description="Helical" evidence="1">
    <location>
        <begin position="180"/>
        <end position="198"/>
    </location>
</feature>
<keyword evidence="4" id="KW-1185">Reference proteome</keyword>
<feature type="transmembrane region" description="Helical" evidence="1">
    <location>
        <begin position="50"/>
        <end position="68"/>
    </location>
</feature>
<dbReference type="Pfam" id="PF01569">
    <property type="entry name" value="PAP2"/>
    <property type="match status" value="1"/>
</dbReference>
<keyword evidence="1" id="KW-0812">Transmembrane</keyword>
<keyword evidence="1" id="KW-0472">Membrane</keyword>
<proteinExistence type="predicted"/>
<feature type="transmembrane region" description="Helical" evidence="1">
    <location>
        <begin position="243"/>
        <end position="259"/>
    </location>
</feature>
<dbReference type="Proteomes" id="UP000053370">
    <property type="component" value="Unassembled WGS sequence"/>
</dbReference>
<feature type="transmembrane region" description="Helical" evidence="1">
    <location>
        <begin position="213"/>
        <end position="231"/>
    </location>
</feature>
<name>A0A0K8P9X8_9CHLR</name>
<organism evidence="3">
    <name type="scientific">Flexilinea flocculi</name>
    <dbReference type="NCBI Taxonomy" id="1678840"/>
    <lineage>
        <taxon>Bacteria</taxon>
        <taxon>Bacillati</taxon>
        <taxon>Chloroflexota</taxon>
        <taxon>Anaerolineae</taxon>
        <taxon>Anaerolineales</taxon>
        <taxon>Anaerolineaceae</taxon>
        <taxon>Flexilinea</taxon>
    </lineage>
</organism>
<protein>
    <submittedName>
        <fullName evidence="3">Membrane-associated phospholipid phosphatase</fullName>
    </submittedName>
</protein>
<gene>
    <name evidence="3" type="ORF">ATC1_11397</name>
</gene>
<feature type="transmembrane region" description="Helical" evidence="1">
    <location>
        <begin position="22"/>
        <end position="44"/>
    </location>
</feature>
<sequence length="308" mass="35537">MPFDIQILLDLEQIRNPIFTKIFLLMTQFGEELILLPLMCLVYWCFNKRLACFAALNFFSALLVNHVLKITFCVNRPWIRNTQLSPVPDALDSATGFSFPSGHTANAVSIYGSVLLWFRKHIWIVILNGCFILLIAFSRLYLGVHTLQDVAVSLIAGFILLFFNQWIFKRIEKNPERDRLYLGLIFALAVLCALYTILKPYPDGTQDALKADGMKTLGAMVGTVCGVYWDFRKIRFSKSEKPWINMVRFIIGLAVLLFLKPMLKSPLNQYFGLLLGSFIRYFILLFWIFGLYPFLFTLLNTARRNLNE</sequence>
<dbReference type="Gene3D" id="1.20.144.10">
    <property type="entry name" value="Phosphatidic acid phosphatase type 2/haloperoxidase"/>
    <property type="match status" value="1"/>
</dbReference>
<dbReference type="CDD" id="cd03392">
    <property type="entry name" value="PAP2_like_2"/>
    <property type="match status" value="1"/>
</dbReference>
<dbReference type="EMBL" id="DF968179">
    <property type="protein sequence ID" value="GAP39462.1"/>
    <property type="molecule type" value="Genomic_DNA"/>
</dbReference>
<feature type="domain" description="Phosphatidic acid phosphatase type 2/haloperoxidase" evidence="2">
    <location>
        <begin position="51"/>
        <end position="165"/>
    </location>
</feature>
<dbReference type="OrthoDB" id="9789113at2"/>
<feature type="transmembrane region" description="Helical" evidence="1">
    <location>
        <begin position="279"/>
        <end position="299"/>
    </location>
</feature>
<reference evidence="3" key="1">
    <citation type="journal article" date="2015" name="Genome Announc.">
        <title>Draft Genome Sequence of Anaerolineae Strain TC1, a Novel Isolate from a Methanogenic Wastewater Treatment System.</title>
        <authorList>
            <person name="Matsuura N."/>
            <person name="Tourlousse D.M."/>
            <person name="Sun L."/>
            <person name="Toyonaga M."/>
            <person name="Kuroda K."/>
            <person name="Ohashi A."/>
            <person name="Cruz R."/>
            <person name="Yamaguchi T."/>
            <person name="Sekiguchi Y."/>
        </authorList>
    </citation>
    <scope>NUCLEOTIDE SEQUENCE [LARGE SCALE GENOMIC DNA]</scope>
    <source>
        <strain evidence="3">TC1</strain>
    </source>
</reference>
<dbReference type="PANTHER" id="PTHR14969">
    <property type="entry name" value="SPHINGOSINE-1-PHOSPHATE PHOSPHOHYDROLASE"/>
    <property type="match status" value="1"/>
</dbReference>
<dbReference type="SUPFAM" id="SSF48317">
    <property type="entry name" value="Acid phosphatase/Vanadium-dependent haloperoxidase"/>
    <property type="match status" value="1"/>
</dbReference>
<dbReference type="InterPro" id="IPR000326">
    <property type="entry name" value="PAP2/HPO"/>
</dbReference>
<dbReference type="SMART" id="SM00014">
    <property type="entry name" value="acidPPc"/>
    <property type="match status" value="1"/>
</dbReference>
<keyword evidence="1" id="KW-1133">Transmembrane helix</keyword>
<accession>A0A0K8P9X8</accession>